<comment type="caution">
    <text evidence="2">The sequence shown here is derived from an EMBL/GenBank/DDBJ whole genome shotgun (WGS) entry which is preliminary data.</text>
</comment>
<proteinExistence type="predicted"/>
<dbReference type="EMBL" id="PDNB01000135">
    <property type="protein sequence ID" value="PGH04547.1"/>
    <property type="molecule type" value="Genomic_DNA"/>
</dbReference>
<evidence type="ECO:0000313" key="3">
    <source>
        <dbReference type="Proteomes" id="UP000223968"/>
    </source>
</evidence>
<dbReference type="AlphaFoldDB" id="A0A2B7X743"/>
<dbReference type="OrthoDB" id="4188879at2759"/>
<evidence type="ECO:0000313" key="2">
    <source>
        <dbReference type="EMBL" id="PGH04547.1"/>
    </source>
</evidence>
<organism evidence="2 3">
    <name type="scientific">Helicocarpus griseus UAMH5409</name>
    <dbReference type="NCBI Taxonomy" id="1447875"/>
    <lineage>
        <taxon>Eukaryota</taxon>
        <taxon>Fungi</taxon>
        <taxon>Dikarya</taxon>
        <taxon>Ascomycota</taxon>
        <taxon>Pezizomycotina</taxon>
        <taxon>Eurotiomycetes</taxon>
        <taxon>Eurotiomycetidae</taxon>
        <taxon>Onygenales</taxon>
        <taxon>Ajellomycetaceae</taxon>
        <taxon>Helicocarpus</taxon>
    </lineage>
</organism>
<name>A0A2B7X743_9EURO</name>
<protein>
    <submittedName>
        <fullName evidence="2">Uncharacterized protein</fullName>
    </submittedName>
</protein>
<keyword evidence="3" id="KW-1185">Reference proteome</keyword>
<feature type="signal peptide" evidence="1">
    <location>
        <begin position="1"/>
        <end position="22"/>
    </location>
</feature>
<keyword evidence="1" id="KW-0732">Signal</keyword>
<reference evidence="2 3" key="1">
    <citation type="submission" date="2017-10" db="EMBL/GenBank/DDBJ databases">
        <title>Comparative genomics in systemic dimorphic fungi from Ajellomycetaceae.</title>
        <authorList>
            <person name="Munoz J.F."/>
            <person name="Mcewen J.G."/>
            <person name="Clay O.K."/>
            <person name="Cuomo C.A."/>
        </authorList>
    </citation>
    <scope>NUCLEOTIDE SEQUENCE [LARGE SCALE GENOMIC DNA]</scope>
    <source>
        <strain evidence="2 3">UAMH5409</strain>
    </source>
</reference>
<sequence length="258" mass="26487">MRFTRASLLGLFLAIAPLGTIAQNAFATETCNMLSGLTPEQFQTILTHLRNAVEAKIQDPTSDQKEVDGQVQALDLFETLPVETLQSEIDRSCWRLSKDPNTPVSPIIEGLPVLSPVLKTLPSPEDIVAKRQDLTAGGGSLKGLLNAPLDSALGGQLATLVGDGQPATLGTVLGPLLTALLGGGFPNAPGLPMLKGPVARRQIPGAAGLSGLLNAPLDSALGGQLATLLGAGQPATLGSVLELLLTGLLRATKSAASQ</sequence>
<accession>A0A2B7X743</accession>
<feature type="chain" id="PRO_5013287538" evidence="1">
    <location>
        <begin position="23"/>
        <end position="258"/>
    </location>
</feature>
<gene>
    <name evidence="2" type="ORF">AJ79_07073</name>
</gene>
<evidence type="ECO:0000256" key="1">
    <source>
        <dbReference type="SAM" id="SignalP"/>
    </source>
</evidence>
<dbReference type="Proteomes" id="UP000223968">
    <property type="component" value="Unassembled WGS sequence"/>
</dbReference>